<organism evidence="1 2">
    <name type="scientific">Maribacter algarum</name>
    <name type="common">ex Zhang et al. 2020</name>
    <dbReference type="NCBI Taxonomy" id="2578118"/>
    <lineage>
        <taxon>Bacteria</taxon>
        <taxon>Pseudomonadati</taxon>
        <taxon>Bacteroidota</taxon>
        <taxon>Flavobacteriia</taxon>
        <taxon>Flavobacteriales</taxon>
        <taxon>Flavobacteriaceae</taxon>
        <taxon>Maribacter</taxon>
    </lineage>
</organism>
<dbReference type="AlphaFoldDB" id="A0A5S3PXJ4"/>
<dbReference type="EMBL" id="VATY01000001">
    <property type="protein sequence ID" value="TMM57987.1"/>
    <property type="molecule type" value="Genomic_DNA"/>
</dbReference>
<dbReference type="OrthoDB" id="883248at2"/>
<dbReference type="Proteomes" id="UP000310314">
    <property type="component" value="Unassembled WGS sequence"/>
</dbReference>
<comment type="caution">
    <text evidence="1">The sequence shown here is derived from an EMBL/GenBank/DDBJ whole genome shotgun (WGS) entry which is preliminary data.</text>
</comment>
<evidence type="ECO:0000313" key="2">
    <source>
        <dbReference type="Proteomes" id="UP000310314"/>
    </source>
</evidence>
<gene>
    <name evidence="1" type="ORF">FEE95_00745</name>
</gene>
<sequence length="177" mass="19755">MKKFTILFYLLSLSFANSQSDKNVEENQVQIGLPMPAVLYEKGIGKNATLSLEALTGLQIRGCSGCETQFGVHPILRGQYRYYYNMERRIRKGKNITGNSGNYVGGLLVYQSGAPLIGDIQNSDILGGGPVYGIQRTYKRGFFYRLEGGVAYLEDDFNKGIGLILAARIGWVLRKRR</sequence>
<keyword evidence="2" id="KW-1185">Reference proteome</keyword>
<reference evidence="1 2" key="1">
    <citation type="submission" date="2019-05" db="EMBL/GenBank/DDBJ databases">
        <authorList>
            <person name="Zhang J.-Y."/>
            <person name="Feg X."/>
            <person name="Du Z.-J."/>
        </authorList>
    </citation>
    <scope>NUCLEOTIDE SEQUENCE [LARGE SCALE GENOMIC DNA]</scope>
    <source>
        <strain evidence="1 2">RZ26</strain>
    </source>
</reference>
<protein>
    <recommendedName>
        <fullName evidence="3">DUF3575 domain-containing protein</fullName>
    </recommendedName>
</protein>
<dbReference type="RefSeq" id="WP_138655919.1">
    <property type="nucleotide sequence ID" value="NZ_VATY01000001.1"/>
</dbReference>
<proteinExistence type="predicted"/>
<evidence type="ECO:0008006" key="3">
    <source>
        <dbReference type="Google" id="ProtNLM"/>
    </source>
</evidence>
<name>A0A5S3PXJ4_9FLAO</name>
<evidence type="ECO:0000313" key="1">
    <source>
        <dbReference type="EMBL" id="TMM57987.1"/>
    </source>
</evidence>
<accession>A0A5S3PXJ4</accession>